<proteinExistence type="predicted"/>
<dbReference type="InterPro" id="IPR021202">
    <property type="entry name" value="Rv3654c-like"/>
</dbReference>
<gene>
    <name evidence="1" type="ORF">P8192_11405</name>
</gene>
<dbReference type="RefSeq" id="WP_278157165.1">
    <property type="nucleotide sequence ID" value="NZ_CP121252.1"/>
</dbReference>
<accession>A0ABY8H4Q2</accession>
<keyword evidence="2" id="KW-1185">Reference proteome</keyword>
<sequence>MTNILHHDDAGSGTITMLATLAVALTLLTGAATLNHAAIAAAKAAAAADLAALAASDADRGLMLADPCALAENTVARHSAQLESCDIEGDGVVRIRTVVETRLPLWNATGEARAGPPPTGDKFLENS</sequence>
<dbReference type="NCBIfam" id="TIGR03816">
    <property type="entry name" value="tadE_like_DECH"/>
    <property type="match status" value="1"/>
</dbReference>
<dbReference type="Proteomes" id="UP001219037">
    <property type="component" value="Chromosome"/>
</dbReference>
<reference evidence="1 2" key="1">
    <citation type="submission" date="2023-04" db="EMBL/GenBank/DDBJ databases">
        <title>Funneling lignin-derived compounds into biodiesel using alkali-halophilic Citricoccus sp. P2.</title>
        <authorList>
            <person name="Luo C.-B."/>
        </authorList>
    </citation>
    <scope>NUCLEOTIDE SEQUENCE [LARGE SCALE GENOMIC DNA]</scope>
    <source>
        <strain evidence="1 2">P2</strain>
    </source>
</reference>
<dbReference type="EMBL" id="CP121252">
    <property type="protein sequence ID" value="WFP15991.1"/>
    <property type="molecule type" value="Genomic_DNA"/>
</dbReference>
<evidence type="ECO:0000313" key="1">
    <source>
        <dbReference type="EMBL" id="WFP15991.1"/>
    </source>
</evidence>
<organism evidence="1 2">
    <name type="scientific">Citricoccus muralis</name>
    <dbReference type="NCBI Taxonomy" id="169134"/>
    <lineage>
        <taxon>Bacteria</taxon>
        <taxon>Bacillati</taxon>
        <taxon>Actinomycetota</taxon>
        <taxon>Actinomycetes</taxon>
        <taxon>Micrococcales</taxon>
        <taxon>Micrococcaceae</taxon>
        <taxon>Citricoccus</taxon>
    </lineage>
</organism>
<evidence type="ECO:0000313" key="2">
    <source>
        <dbReference type="Proteomes" id="UP001219037"/>
    </source>
</evidence>
<protein>
    <submittedName>
        <fullName evidence="1">Flp pilus-assembly TadE/G-like family protein</fullName>
    </submittedName>
</protein>
<name>A0ABY8H4Q2_9MICC</name>